<evidence type="ECO:0000259" key="1">
    <source>
        <dbReference type="PROSITE" id="PS50943"/>
    </source>
</evidence>
<organism evidence="2 3">
    <name type="scientific">Alkalimonas delamerensis</name>
    <dbReference type="NCBI Taxonomy" id="265981"/>
    <lineage>
        <taxon>Bacteria</taxon>
        <taxon>Pseudomonadati</taxon>
        <taxon>Pseudomonadota</taxon>
        <taxon>Gammaproteobacteria</taxon>
        <taxon>Alkalimonas</taxon>
    </lineage>
</organism>
<dbReference type="Pfam" id="PF01381">
    <property type="entry name" value="HTH_3"/>
    <property type="match status" value="1"/>
</dbReference>
<evidence type="ECO:0000313" key="2">
    <source>
        <dbReference type="EMBL" id="MDP4529589.1"/>
    </source>
</evidence>
<proteinExistence type="predicted"/>
<dbReference type="SMART" id="SM00530">
    <property type="entry name" value="HTH_XRE"/>
    <property type="match status" value="1"/>
</dbReference>
<reference evidence="2 3" key="1">
    <citation type="submission" date="2023-08" db="EMBL/GenBank/DDBJ databases">
        <authorList>
            <person name="Joshi A."/>
            <person name="Thite S."/>
        </authorList>
    </citation>
    <scope>NUCLEOTIDE SEQUENCE [LARGE SCALE GENOMIC DNA]</scope>
    <source>
        <strain evidence="2 3">1E1</strain>
    </source>
</reference>
<dbReference type="PROSITE" id="PS50943">
    <property type="entry name" value="HTH_CROC1"/>
    <property type="match status" value="1"/>
</dbReference>
<dbReference type="InterPro" id="IPR010982">
    <property type="entry name" value="Lambda_DNA-bd_dom_sf"/>
</dbReference>
<sequence length="89" mass="9740">MRQVTQSTKPDLSNPVDMKTLGAMVRYRRTSLGMTLEDAAGLCGLSKQAYNNVEKGLLTVKVDTLFKVLSAFGVALFLQEPSEGSDDWV</sequence>
<protein>
    <submittedName>
        <fullName evidence="2">Helix-turn-helix transcriptional regulator</fullName>
    </submittedName>
</protein>
<dbReference type="SUPFAM" id="SSF47413">
    <property type="entry name" value="lambda repressor-like DNA-binding domains"/>
    <property type="match status" value="1"/>
</dbReference>
<comment type="caution">
    <text evidence="2">The sequence shown here is derived from an EMBL/GenBank/DDBJ whole genome shotgun (WGS) entry which is preliminary data.</text>
</comment>
<keyword evidence="3" id="KW-1185">Reference proteome</keyword>
<dbReference type="Proteomes" id="UP001236258">
    <property type="component" value="Unassembled WGS sequence"/>
</dbReference>
<feature type="domain" description="HTH cro/C1-type" evidence="1">
    <location>
        <begin position="25"/>
        <end position="78"/>
    </location>
</feature>
<evidence type="ECO:0000313" key="3">
    <source>
        <dbReference type="Proteomes" id="UP001236258"/>
    </source>
</evidence>
<dbReference type="EMBL" id="JAUZVY010000004">
    <property type="protein sequence ID" value="MDP4529589.1"/>
    <property type="molecule type" value="Genomic_DNA"/>
</dbReference>
<dbReference type="InterPro" id="IPR001387">
    <property type="entry name" value="Cro/C1-type_HTH"/>
</dbReference>
<dbReference type="RefSeq" id="WP_305945663.1">
    <property type="nucleotide sequence ID" value="NZ_JAUZVY010000004.1"/>
</dbReference>
<accession>A0ABT9GRJ8</accession>
<gene>
    <name evidence="2" type="ORF">Q3O59_11200</name>
</gene>
<dbReference type="CDD" id="cd00093">
    <property type="entry name" value="HTH_XRE"/>
    <property type="match status" value="1"/>
</dbReference>
<dbReference type="Gene3D" id="1.10.260.40">
    <property type="entry name" value="lambda repressor-like DNA-binding domains"/>
    <property type="match status" value="1"/>
</dbReference>
<name>A0ABT9GRJ8_9GAMM</name>